<gene>
    <name evidence="1" type="ORF">I6G56_21030</name>
</gene>
<organism evidence="1 2">
    <name type="scientific">Burkholderia humptydooensis</name>
    <dbReference type="NCBI Taxonomy" id="430531"/>
    <lineage>
        <taxon>Bacteria</taxon>
        <taxon>Pseudomonadati</taxon>
        <taxon>Pseudomonadota</taxon>
        <taxon>Betaproteobacteria</taxon>
        <taxon>Burkholderiales</taxon>
        <taxon>Burkholderiaceae</taxon>
        <taxon>Burkholderia</taxon>
        <taxon>pseudomallei group</taxon>
    </lineage>
</organism>
<accession>A0A7T2U776</accession>
<evidence type="ECO:0000313" key="1">
    <source>
        <dbReference type="EMBL" id="QPS46965.1"/>
    </source>
</evidence>
<accession>A0A7U4P9K6</accession>
<dbReference type="KEGG" id="bhg:I6G56_21030"/>
<sequence length="245" mass="25960">MNTRDLLALWERAAVCEPDARDDALLAAFDPAPPTSLGARNAALLGLRARLFGGAQRLRCACPACGVDVEFAIDCAALSQQLLPAADAALPQRVEADGHRIEFRVPDVRDLRAAARAARDDGDDDGDAFARALLARCVTRCERDDGGACAPASLPVTVADALSRRMEALEPGASVSFELDCPACGASWSAGMDCGDVLWRELQVRAERLLLDVDALARAYGWSEAQVLALSPTRRAAYLQLAGAA</sequence>
<protein>
    <submittedName>
        <fullName evidence="1">Uncharacterized protein</fullName>
    </submittedName>
</protein>
<dbReference type="RefSeq" id="WP_043283141.1">
    <property type="nucleotide sequence ID" value="NZ_CP013382.1"/>
</dbReference>
<evidence type="ECO:0000313" key="2">
    <source>
        <dbReference type="Proteomes" id="UP000594943"/>
    </source>
</evidence>
<proteinExistence type="predicted"/>
<dbReference type="Proteomes" id="UP000594943">
    <property type="component" value="Chromosome 2"/>
</dbReference>
<dbReference type="AlphaFoldDB" id="A0A7U4P9K6"/>
<dbReference type="EMBL" id="CP065687">
    <property type="protein sequence ID" value="QPS46965.1"/>
    <property type="molecule type" value="Genomic_DNA"/>
</dbReference>
<reference evidence="1 2" key="1">
    <citation type="submission" date="2020-12" db="EMBL/GenBank/DDBJ databases">
        <title>FDA dAtabase for Regulatory Grade micrObial Sequences (FDA-ARGOS): Supporting development and validation of Infectious Disease Dx tests.</title>
        <authorList>
            <person name="Nelson B."/>
            <person name="Plummer A."/>
            <person name="Tallon L."/>
            <person name="Sadzewicz L."/>
            <person name="Zhao X."/>
            <person name="Boylan J."/>
            <person name="Ott S."/>
            <person name="Bowen H."/>
            <person name="Vavikolanu K."/>
            <person name="Mehta A."/>
            <person name="Aluvathingal J."/>
            <person name="Nadendla S."/>
            <person name="Myers T."/>
            <person name="Yan Y."/>
            <person name="Sichtig H."/>
        </authorList>
    </citation>
    <scope>NUCLEOTIDE SEQUENCE [LARGE SCALE GENOMIC DNA]</scope>
    <source>
        <strain evidence="1 2">FDAARGOS_899</strain>
    </source>
</reference>
<name>A0A7U4P9K6_9BURK</name>